<dbReference type="Proteomes" id="UP000829685">
    <property type="component" value="Unassembled WGS sequence"/>
</dbReference>
<evidence type="ECO:0000259" key="1">
    <source>
        <dbReference type="PROSITE" id="PS51186"/>
    </source>
</evidence>
<dbReference type="PROSITE" id="PS51186">
    <property type="entry name" value="GNAT"/>
    <property type="match status" value="1"/>
</dbReference>
<comment type="caution">
    <text evidence="2">The sequence shown here is derived from an EMBL/GenBank/DDBJ whole genome shotgun (WGS) entry which is preliminary data.</text>
</comment>
<evidence type="ECO:0000313" key="2">
    <source>
        <dbReference type="EMBL" id="KAI1856048.1"/>
    </source>
</evidence>
<dbReference type="PANTHER" id="PTHR43233:SF1">
    <property type="entry name" value="FAMILY N-ACETYLTRANSFERASE, PUTATIVE (AFU_ORTHOLOGUE AFUA_6G03350)-RELATED"/>
    <property type="match status" value="1"/>
</dbReference>
<name>A0A9P9WBP9_9PEZI</name>
<dbReference type="Pfam" id="PF00583">
    <property type="entry name" value="Acetyltransf_1"/>
    <property type="match status" value="1"/>
</dbReference>
<sequence length="189" mass="21155">MDGFSPTAEGIVKLVPSCNKLDYTPRHWHRDNYLISTEPALIQVDEVNAALSTDAMWWAKSLPRDLLKKALHNSLSFGLYALPQPDSSGSNSNGTKQVGLARVITDDVTFAYLSDVYILPEHQGKGLGRWLLECLDEVIKDWPHLRRFMFLTTDAMDFYRKTLGAKEWSEFKTGATKIGMVEGPGAPSH</sequence>
<dbReference type="CDD" id="cd04301">
    <property type="entry name" value="NAT_SF"/>
    <property type="match status" value="1"/>
</dbReference>
<dbReference type="InterPro" id="IPR016181">
    <property type="entry name" value="Acyl_CoA_acyltransferase"/>
</dbReference>
<dbReference type="GO" id="GO:0016747">
    <property type="term" value="F:acyltransferase activity, transferring groups other than amino-acyl groups"/>
    <property type="evidence" value="ECO:0007669"/>
    <property type="project" value="InterPro"/>
</dbReference>
<accession>A0A9P9WBP9</accession>
<dbReference type="InterPro" id="IPR053144">
    <property type="entry name" value="Acetyltransferase_Butenolide"/>
</dbReference>
<keyword evidence="3" id="KW-1185">Reference proteome</keyword>
<protein>
    <recommendedName>
        <fullName evidence="1">N-acetyltransferase domain-containing protein</fullName>
    </recommendedName>
</protein>
<gene>
    <name evidence="2" type="ORF">JX265_011945</name>
</gene>
<organism evidence="2 3">
    <name type="scientific">Neoarthrinium moseri</name>
    <dbReference type="NCBI Taxonomy" id="1658444"/>
    <lineage>
        <taxon>Eukaryota</taxon>
        <taxon>Fungi</taxon>
        <taxon>Dikarya</taxon>
        <taxon>Ascomycota</taxon>
        <taxon>Pezizomycotina</taxon>
        <taxon>Sordariomycetes</taxon>
        <taxon>Xylariomycetidae</taxon>
        <taxon>Amphisphaeriales</taxon>
        <taxon>Apiosporaceae</taxon>
        <taxon>Neoarthrinium</taxon>
    </lineage>
</organism>
<feature type="domain" description="N-acetyltransferase" evidence="1">
    <location>
        <begin position="31"/>
        <end position="187"/>
    </location>
</feature>
<reference evidence="2" key="1">
    <citation type="submission" date="2021-03" db="EMBL/GenBank/DDBJ databases">
        <title>Revisited historic fungal species revealed as producer of novel bioactive compounds through whole genome sequencing and comparative genomics.</title>
        <authorList>
            <person name="Vignolle G.A."/>
            <person name="Hochenegger N."/>
            <person name="Mach R.L."/>
            <person name="Mach-Aigner A.R."/>
            <person name="Javad Rahimi M."/>
            <person name="Salim K.A."/>
            <person name="Chan C.M."/>
            <person name="Lim L.B.L."/>
            <person name="Cai F."/>
            <person name="Druzhinina I.S."/>
            <person name="U'Ren J.M."/>
            <person name="Derntl C."/>
        </authorList>
    </citation>
    <scope>NUCLEOTIDE SEQUENCE</scope>
    <source>
        <strain evidence="2">TUCIM 5799</strain>
    </source>
</reference>
<dbReference type="AlphaFoldDB" id="A0A9P9WBP9"/>
<dbReference type="PANTHER" id="PTHR43233">
    <property type="entry name" value="FAMILY N-ACETYLTRANSFERASE, PUTATIVE (AFU_ORTHOLOGUE AFUA_6G03350)-RELATED"/>
    <property type="match status" value="1"/>
</dbReference>
<dbReference type="Gene3D" id="3.40.630.30">
    <property type="match status" value="1"/>
</dbReference>
<dbReference type="SUPFAM" id="SSF55729">
    <property type="entry name" value="Acyl-CoA N-acyltransferases (Nat)"/>
    <property type="match status" value="1"/>
</dbReference>
<dbReference type="InterPro" id="IPR000182">
    <property type="entry name" value="GNAT_dom"/>
</dbReference>
<dbReference type="EMBL" id="JAFIMR010000047">
    <property type="protein sequence ID" value="KAI1856048.1"/>
    <property type="molecule type" value="Genomic_DNA"/>
</dbReference>
<evidence type="ECO:0000313" key="3">
    <source>
        <dbReference type="Proteomes" id="UP000829685"/>
    </source>
</evidence>
<proteinExistence type="predicted"/>